<dbReference type="Proteomes" id="UP000573327">
    <property type="component" value="Unassembled WGS sequence"/>
</dbReference>
<evidence type="ECO:0000259" key="1">
    <source>
        <dbReference type="Pfam" id="PF13672"/>
    </source>
</evidence>
<name>A0A7W7SJA8_9ACTN</name>
<accession>A0A7W7SJA8</accession>
<dbReference type="AlphaFoldDB" id="A0A7W7SJA8"/>
<sequence>MSGQQGGAAWVVRTGERPGTAGKLTEDHVVVLPDAVIVLDGVSTVSGDEPRGGWYARTLGAWLARELDGGGDPDLRVVLAEAIRAVAAEHRLLPGRSPAATVAVLRRAGDRLDAAVLGDSPVVAYGRDGSVHELRDDRLADLVAPRPQLAEYRSRLAAGSGFDARHRELMLELREFQYTVINREGGYWIAEADPAAGLHARTASWPLAELGDLVLATDGVSSLVDDYRLADWTTLLEDCRRAGPQWLVDAVHEAEAGDRGAVKWPRGKIHDDKALAHVRLNELTEQHI</sequence>
<dbReference type="InterPro" id="IPR036457">
    <property type="entry name" value="PPM-type-like_dom_sf"/>
</dbReference>
<dbReference type="Gene3D" id="3.60.40.10">
    <property type="entry name" value="PPM-type phosphatase domain"/>
    <property type="match status" value="1"/>
</dbReference>
<dbReference type="SUPFAM" id="SSF81606">
    <property type="entry name" value="PP2C-like"/>
    <property type="match status" value="1"/>
</dbReference>
<organism evidence="2 3">
    <name type="scientific">Kitasatospora gansuensis</name>
    <dbReference type="NCBI Taxonomy" id="258050"/>
    <lineage>
        <taxon>Bacteria</taxon>
        <taxon>Bacillati</taxon>
        <taxon>Actinomycetota</taxon>
        <taxon>Actinomycetes</taxon>
        <taxon>Kitasatosporales</taxon>
        <taxon>Streptomycetaceae</taxon>
        <taxon>Kitasatospora</taxon>
    </lineage>
</organism>
<dbReference type="Pfam" id="PF13672">
    <property type="entry name" value="PP2C_2"/>
    <property type="match status" value="1"/>
</dbReference>
<gene>
    <name evidence="2" type="ORF">F4556_007064</name>
</gene>
<keyword evidence="3" id="KW-1185">Reference proteome</keyword>
<feature type="domain" description="PPM-type phosphatase" evidence="1">
    <location>
        <begin position="74"/>
        <end position="238"/>
    </location>
</feature>
<protein>
    <recommendedName>
        <fullName evidence="1">PPM-type phosphatase domain-containing protein</fullName>
    </recommendedName>
</protein>
<dbReference type="InterPro" id="IPR001932">
    <property type="entry name" value="PPM-type_phosphatase-like_dom"/>
</dbReference>
<reference evidence="2 3" key="1">
    <citation type="submission" date="2020-08" db="EMBL/GenBank/DDBJ databases">
        <title>Sequencing the genomes of 1000 actinobacteria strains.</title>
        <authorList>
            <person name="Klenk H.-P."/>
        </authorList>
    </citation>
    <scope>NUCLEOTIDE SEQUENCE [LARGE SCALE GENOMIC DNA]</scope>
    <source>
        <strain evidence="2 3">DSM 44786</strain>
    </source>
</reference>
<proteinExistence type="predicted"/>
<evidence type="ECO:0000313" key="2">
    <source>
        <dbReference type="EMBL" id="MBB4951529.1"/>
    </source>
</evidence>
<dbReference type="EMBL" id="JACHJR010000001">
    <property type="protein sequence ID" value="MBB4951529.1"/>
    <property type="molecule type" value="Genomic_DNA"/>
</dbReference>
<comment type="caution">
    <text evidence="2">The sequence shown here is derived from an EMBL/GenBank/DDBJ whole genome shotgun (WGS) entry which is preliminary data.</text>
</comment>
<evidence type="ECO:0000313" key="3">
    <source>
        <dbReference type="Proteomes" id="UP000573327"/>
    </source>
</evidence>
<dbReference type="RefSeq" id="WP_221503777.1">
    <property type="nucleotide sequence ID" value="NZ_JACHJR010000001.1"/>
</dbReference>